<name>F4L1F6_HALH1</name>
<accession>F4L1F6</accession>
<dbReference type="OrthoDB" id="680635at2"/>
<organism evidence="1 2">
    <name type="scientific">Haliscomenobacter hydrossis (strain ATCC 27775 / DSM 1100 / LMG 10767 / O)</name>
    <dbReference type="NCBI Taxonomy" id="760192"/>
    <lineage>
        <taxon>Bacteria</taxon>
        <taxon>Pseudomonadati</taxon>
        <taxon>Bacteroidota</taxon>
        <taxon>Saprospiria</taxon>
        <taxon>Saprospirales</taxon>
        <taxon>Haliscomenobacteraceae</taxon>
        <taxon>Haliscomenobacter</taxon>
    </lineage>
</organism>
<dbReference type="AlphaFoldDB" id="F4L1F6"/>
<keyword evidence="2" id="KW-1185">Reference proteome</keyword>
<evidence type="ECO:0000313" key="1">
    <source>
        <dbReference type="EMBL" id="AEE53853.1"/>
    </source>
</evidence>
<protein>
    <submittedName>
        <fullName evidence="1">Uncharacterized protein</fullName>
    </submittedName>
</protein>
<dbReference type="HOGENOM" id="CLU_1500458_0_0_10"/>
<dbReference type="RefSeq" id="WP_013768379.1">
    <property type="nucleotide sequence ID" value="NC_015510.1"/>
</dbReference>
<dbReference type="eggNOG" id="ENOG5032VWX">
    <property type="taxonomic scope" value="Bacteria"/>
</dbReference>
<dbReference type="EMBL" id="CP002691">
    <property type="protein sequence ID" value="AEE53853.1"/>
    <property type="molecule type" value="Genomic_DNA"/>
</dbReference>
<reference key="2">
    <citation type="submission" date="2011-04" db="EMBL/GenBank/DDBJ databases">
        <title>Complete sequence of chromosome of Haliscomenobacter hydrossis DSM 1100.</title>
        <authorList>
            <consortium name="US DOE Joint Genome Institute (JGI-PGF)"/>
            <person name="Lucas S."/>
            <person name="Han J."/>
            <person name="Lapidus A."/>
            <person name="Bruce D."/>
            <person name="Goodwin L."/>
            <person name="Pitluck S."/>
            <person name="Peters L."/>
            <person name="Kyrpides N."/>
            <person name="Mavromatis K."/>
            <person name="Ivanova N."/>
            <person name="Ovchinnikova G."/>
            <person name="Pagani I."/>
            <person name="Daligault H."/>
            <person name="Detter J.C."/>
            <person name="Han C."/>
            <person name="Land M."/>
            <person name="Hauser L."/>
            <person name="Markowitz V."/>
            <person name="Cheng J.-F."/>
            <person name="Hugenholtz P."/>
            <person name="Woyke T."/>
            <person name="Wu D."/>
            <person name="Verbarg S."/>
            <person name="Frueling A."/>
            <person name="Brambilla E."/>
            <person name="Klenk H.-P."/>
            <person name="Eisen J.A."/>
        </authorList>
    </citation>
    <scope>NUCLEOTIDE SEQUENCE</scope>
    <source>
        <strain>DSM 1100</strain>
    </source>
</reference>
<evidence type="ECO:0000313" key="2">
    <source>
        <dbReference type="Proteomes" id="UP000008461"/>
    </source>
</evidence>
<sequence>MKNLYGILLLACLGVPLLGTYAWLQYQKLVVKREVKQALMAGMGKERLVRLAFTPAQADTVLHWEHSREFEYQGQMYDVVEAQMRSDSTIYWCWWDQEETLLNQHLSALVEKILERDPQRQHAQDQLSQFLDNLYCSPSKGQFLTFLPACFQHRHTTPYTYQFYVQSLNTGPPAPPPELVVDKF</sequence>
<dbReference type="KEGG" id="hhy:Halhy_6030"/>
<gene>
    <name evidence="1" type="ordered locus">Halhy_6030</name>
</gene>
<dbReference type="STRING" id="760192.Halhy_6030"/>
<proteinExistence type="predicted"/>
<reference evidence="1 2" key="1">
    <citation type="journal article" date="2011" name="Stand. Genomic Sci.">
        <title>Complete genome sequence of Haliscomenobacter hydrossis type strain (O).</title>
        <authorList>
            <consortium name="US DOE Joint Genome Institute (JGI-PGF)"/>
            <person name="Daligault H."/>
            <person name="Lapidus A."/>
            <person name="Zeytun A."/>
            <person name="Nolan M."/>
            <person name="Lucas S."/>
            <person name="Del Rio T.G."/>
            <person name="Tice H."/>
            <person name="Cheng J.F."/>
            <person name="Tapia R."/>
            <person name="Han C."/>
            <person name="Goodwin L."/>
            <person name="Pitluck S."/>
            <person name="Liolios K."/>
            <person name="Pagani I."/>
            <person name="Ivanova N."/>
            <person name="Huntemann M."/>
            <person name="Mavromatis K."/>
            <person name="Mikhailova N."/>
            <person name="Pati A."/>
            <person name="Chen A."/>
            <person name="Palaniappan K."/>
            <person name="Land M."/>
            <person name="Hauser L."/>
            <person name="Brambilla E.M."/>
            <person name="Rohde M."/>
            <person name="Verbarg S."/>
            <person name="Goker M."/>
            <person name="Bristow J."/>
            <person name="Eisen J.A."/>
            <person name="Markowitz V."/>
            <person name="Hugenholtz P."/>
            <person name="Kyrpides N.C."/>
            <person name="Klenk H.P."/>
            <person name="Woyke T."/>
        </authorList>
    </citation>
    <scope>NUCLEOTIDE SEQUENCE [LARGE SCALE GENOMIC DNA]</scope>
    <source>
        <strain evidence="2">ATCC 27775 / DSM 1100 / LMG 10767 / O</strain>
    </source>
</reference>
<dbReference type="Proteomes" id="UP000008461">
    <property type="component" value="Chromosome"/>
</dbReference>